<dbReference type="Proteomes" id="UP000219947">
    <property type="component" value="Unassembled WGS sequence"/>
</dbReference>
<evidence type="ECO:0000256" key="6">
    <source>
        <dbReference type="ARBA" id="ARBA00022485"/>
    </source>
</evidence>
<dbReference type="SUPFAM" id="SSF48150">
    <property type="entry name" value="DNA-glycosylase"/>
    <property type="match status" value="1"/>
</dbReference>
<comment type="caution">
    <text evidence="15">The sequence shown here is derived from an EMBL/GenBank/DDBJ whole genome shotgun (WGS) entry which is preliminary data.</text>
</comment>
<evidence type="ECO:0000256" key="9">
    <source>
        <dbReference type="ARBA" id="ARBA00022801"/>
    </source>
</evidence>
<keyword evidence="12" id="KW-0234">DNA repair</keyword>
<evidence type="ECO:0000256" key="12">
    <source>
        <dbReference type="ARBA" id="ARBA00023204"/>
    </source>
</evidence>
<evidence type="ECO:0000256" key="10">
    <source>
        <dbReference type="ARBA" id="ARBA00023004"/>
    </source>
</evidence>
<sequence>MFNLQNSHELHHRINTWYQHHARDLPWRRADCTAWGVMVSEFMLQQTPVNRVLPVWEEWMRRWPTPASLAAEDSAEAVRAWGRLGYPRRAQRLHGAAVAITKHHDGEVPADYDELLELPGVGAYTAAAITVFAFGRRATVIDTNIRRVHARAVMGKALPHKHLNAAETNLAEELMPQNTAVSCVWNASVMELGALVCVAKNPRCEQCPLEDICAWVKEGKPQAEYTPTGQSWHGTDRQLRGAMMAVLRAAHAPVPRELLTDFSTDITVPDALKVPVQDLRKLDSSQEQIDRCYSGLLKDKLAKERKDRVSL</sequence>
<dbReference type="PROSITE" id="PS00764">
    <property type="entry name" value="ENDONUCLEASE_III_1"/>
    <property type="match status" value="1"/>
</dbReference>
<reference evidence="15" key="1">
    <citation type="submission" date="2017-10" db="EMBL/GenBank/DDBJ databases">
        <title>Kefir isolates.</title>
        <authorList>
            <person name="Kim Y."/>
            <person name="Blasche S."/>
        </authorList>
    </citation>
    <scope>NUCLEOTIDE SEQUENCE [LARGE SCALE GENOMIC DNA]</scope>
    <source>
        <strain evidence="15">OG2-2</strain>
    </source>
</reference>
<evidence type="ECO:0000313" key="16">
    <source>
        <dbReference type="Proteomes" id="UP000219947"/>
    </source>
</evidence>
<dbReference type="RefSeq" id="WP_098043034.1">
    <property type="nucleotide sequence ID" value="NZ_PDEV01000004.1"/>
</dbReference>
<dbReference type="GO" id="GO:0000701">
    <property type="term" value="F:purine-specific mismatch base pair DNA N-glycosylase activity"/>
    <property type="evidence" value="ECO:0007669"/>
    <property type="project" value="UniProtKB-EC"/>
</dbReference>
<comment type="catalytic activity">
    <reaction evidence="1">
        <text>Hydrolyzes free adenine bases from 7,8-dihydro-8-oxoguanine:adenine mismatched double-stranded DNA, leaving an apurinic site.</text>
        <dbReference type="EC" id="3.2.2.31"/>
    </reaction>
</comment>
<proteinExistence type="inferred from homology"/>
<dbReference type="CDD" id="cd00056">
    <property type="entry name" value="ENDO3c"/>
    <property type="match status" value="1"/>
</dbReference>
<evidence type="ECO:0000256" key="8">
    <source>
        <dbReference type="ARBA" id="ARBA00022763"/>
    </source>
</evidence>
<dbReference type="AlphaFoldDB" id="A0A2A8D4C5"/>
<dbReference type="SMART" id="SM00525">
    <property type="entry name" value="FES"/>
    <property type="match status" value="1"/>
</dbReference>
<dbReference type="FunFam" id="1.10.340.30:FF:000003">
    <property type="entry name" value="A/G-specific adenine glycosylase"/>
    <property type="match status" value="1"/>
</dbReference>
<evidence type="ECO:0000259" key="14">
    <source>
        <dbReference type="SMART" id="SM00478"/>
    </source>
</evidence>
<dbReference type="InterPro" id="IPR004035">
    <property type="entry name" value="Endouclease-III_FeS-bd_BS"/>
</dbReference>
<evidence type="ECO:0000256" key="1">
    <source>
        <dbReference type="ARBA" id="ARBA00000843"/>
    </source>
</evidence>
<dbReference type="InterPro" id="IPR044298">
    <property type="entry name" value="MIG/MutY"/>
</dbReference>
<dbReference type="GO" id="GO:0034039">
    <property type="term" value="F:8-oxo-7,8-dihydroguanine DNA N-glycosylase activity"/>
    <property type="evidence" value="ECO:0007669"/>
    <property type="project" value="TreeGrafter"/>
</dbReference>
<evidence type="ECO:0000256" key="11">
    <source>
        <dbReference type="ARBA" id="ARBA00023014"/>
    </source>
</evidence>
<organism evidence="15 16">
    <name type="scientific">Rothia dentocariosa</name>
    <dbReference type="NCBI Taxonomy" id="2047"/>
    <lineage>
        <taxon>Bacteria</taxon>
        <taxon>Bacillati</taxon>
        <taxon>Actinomycetota</taxon>
        <taxon>Actinomycetes</taxon>
        <taxon>Micrococcales</taxon>
        <taxon>Micrococcaceae</taxon>
        <taxon>Rothia</taxon>
    </lineage>
</organism>
<dbReference type="EC" id="3.2.2.31" evidence="4"/>
<keyword evidence="9" id="KW-0378">Hydrolase</keyword>
<evidence type="ECO:0000256" key="2">
    <source>
        <dbReference type="ARBA" id="ARBA00001966"/>
    </source>
</evidence>
<dbReference type="Gene3D" id="1.10.1670.10">
    <property type="entry name" value="Helix-hairpin-Helix base-excision DNA repair enzymes (C-terminal)"/>
    <property type="match status" value="1"/>
</dbReference>
<evidence type="ECO:0000256" key="7">
    <source>
        <dbReference type="ARBA" id="ARBA00022723"/>
    </source>
</evidence>
<gene>
    <name evidence="15" type="ORF">CRM92_09310</name>
</gene>
<comment type="cofactor">
    <cofactor evidence="2">
        <name>[4Fe-4S] cluster</name>
        <dbReference type="ChEBI" id="CHEBI:49883"/>
    </cofactor>
</comment>
<evidence type="ECO:0000256" key="3">
    <source>
        <dbReference type="ARBA" id="ARBA00008343"/>
    </source>
</evidence>
<dbReference type="GO" id="GO:0006298">
    <property type="term" value="P:mismatch repair"/>
    <property type="evidence" value="ECO:0007669"/>
    <property type="project" value="TreeGrafter"/>
</dbReference>
<protein>
    <recommendedName>
        <fullName evidence="5">Adenine DNA glycosylase</fullName>
        <ecNumber evidence="4">3.2.2.31</ecNumber>
    </recommendedName>
</protein>
<dbReference type="Gene3D" id="1.10.340.30">
    <property type="entry name" value="Hypothetical protein, domain 2"/>
    <property type="match status" value="1"/>
</dbReference>
<feature type="domain" description="HhH-GPD" evidence="14">
    <location>
        <begin position="43"/>
        <end position="195"/>
    </location>
</feature>
<dbReference type="PANTHER" id="PTHR42944">
    <property type="entry name" value="ADENINE DNA GLYCOSYLASE"/>
    <property type="match status" value="1"/>
</dbReference>
<keyword evidence="13" id="KW-0326">Glycosidase</keyword>
<evidence type="ECO:0000256" key="4">
    <source>
        <dbReference type="ARBA" id="ARBA00012045"/>
    </source>
</evidence>
<keyword evidence="8" id="KW-0227">DNA damage</keyword>
<dbReference type="GO" id="GO:0046872">
    <property type="term" value="F:metal ion binding"/>
    <property type="evidence" value="ECO:0007669"/>
    <property type="project" value="UniProtKB-KW"/>
</dbReference>
<dbReference type="GO" id="GO:0006284">
    <property type="term" value="P:base-excision repair"/>
    <property type="evidence" value="ECO:0007669"/>
    <property type="project" value="InterPro"/>
</dbReference>
<dbReference type="EMBL" id="PDEV01000004">
    <property type="protein sequence ID" value="PEN15789.1"/>
    <property type="molecule type" value="Genomic_DNA"/>
</dbReference>
<keyword evidence="11" id="KW-0411">Iron-sulfur</keyword>
<dbReference type="Pfam" id="PF00633">
    <property type="entry name" value="HHH"/>
    <property type="match status" value="1"/>
</dbReference>
<keyword evidence="7" id="KW-0479">Metal-binding</keyword>
<comment type="similarity">
    <text evidence="3">Belongs to the Nth/MutY family.</text>
</comment>
<dbReference type="InterPro" id="IPR004036">
    <property type="entry name" value="Endonuclease-III-like_CS2"/>
</dbReference>
<evidence type="ECO:0000256" key="5">
    <source>
        <dbReference type="ARBA" id="ARBA00022023"/>
    </source>
</evidence>
<dbReference type="GO" id="GO:0035485">
    <property type="term" value="F:adenine/guanine mispair binding"/>
    <property type="evidence" value="ECO:0007669"/>
    <property type="project" value="TreeGrafter"/>
</dbReference>
<dbReference type="InterPro" id="IPR011257">
    <property type="entry name" value="DNA_glycosylase"/>
</dbReference>
<keyword evidence="10" id="KW-0408">Iron</keyword>
<dbReference type="GO" id="GO:0032357">
    <property type="term" value="F:oxidized purine DNA binding"/>
    <property type="evidence" value="ECO:0007669"/>
    <property type="project" value="TreeGrafter"/>
</dbReference>
<name>A0A2A8D4C5_9MICC</name>
<evidence type="ECO:0000313" key="15">
    <source>
        <dbReference type="EMBL" id="PEN15789.1"/>
    </source>
</evidence>
<dbReference type="Pfam" id="PF00730">
    <property type="entry name" value="HhH-GPD"/>
    <property type="match status" value="1"/>
</dbReference>
<keyword evidence="6" id="KW-0004">4Fe-4S</keyword>
<dbReference type="GO" id="GO:0051539">
    <property type="term" value="F:4 iron, 4 sulfur cluster binding"/>
    <property type="evidence" value="ECO:0007669"/>
    <property type="project" value="UniProtKB-KW"/>
</dbReference>
<dbReference type="PROSITE" id="PS01155">
    <property type="entry name" value="ENDONUCLEASE_III_2"/>
    <property type="match status" value="1"/>
</dbReference>
<dbReference type="InterPro" id="IPR023170">
    <property type="entry name" value="HhH_base_excis_C"/>
</dbReference>
<dbReference type="Pfam" id="PF10576">
    <property type="entry name" value="EndIII_4Fe-2S"/>
    <property type="match status" value="1"/>
</dbReference>
<keyword evidence="16" id="KW-1185">Reference proteome</keyword>
<accession>A0A2A8D4C5</accession>
<dbReference type="InterPro" id="IPR000445">
    <property type="entry name" value="HhH_motif"/>
</dbReference>
<dbReference type="PANTHER" id="PTHR42944:SF1">
    <property type="entry name" value="ADENINE DNA GLYCOSYLASE"/>
    <property type="match status" value="1"/>
</dbReference>
<dbReference type="InterPro" id="IPR003265">
    <property type="entry name" value="HhH-GPD_domain"/>
</dbReference>
<dbReference type="InterPro" id="IPR003651">
    <property type="entry name" value="Endonuclease3_FeS-loop_motif"/>
</dbReference>
<dbReference type="SMART" id="SM00478">
    <property type="entry name" value="ENDO3c"/>
    <property type="match status" value="1"/>
</dbReference>
<evidence type="ECO:0000256" key="13">
    <source>
        <dbReference type="ARBA" id="ARBA00023295"/>
    </source>
</evidence>